<name>A0A1H6RAU5_9FLAO</name>
<evidence type="ECO:0008006" key="4">
    <source>
        <dbReference type="Google" id="ProtNLM"/>
    </source>
</evidence>
<feature type="signal peptide" evidence="1">
    <location>
        <begin position="1"/>
        <end position="21"/>
    </location>
</feature>
<dbReference type="EMBL" id="FNYS01000001">
    <property type="protein sequence ID" value="SEI48322.1"/>
    <property type="molecule type" value="Genomic_DNA"/>
</dbReference>
<dbReference type="GeneID" id="82255321"/>
<accession>A0A1H6RAU5</accession>
<proteinExistence type="predicted"/>
<reference evidence="2 3" key="1">
    <citation type="submission" date="2016-10" db="EMBL/GenBank/DDBJ databases">
        <authorList>
            <person name="de Groot N.N."/>
        </authorList>
    </citation>
    <scope>NUCLEOTIDE SEQUENCE [LARGE SCALE GENOMIC DNA]</scope>
    <source>
        <strain evidence="2 3">DSM 23048</strain>
    </source>
</reference>
<dbReference type="AlphaFoldDB" id="A0A1H6RAU5"/>
<organism evidence="2 3">
    <name type="scientific">Myroides marinus</name>
    <dbReference type="NCBI Taxonomy" id="703342"/>
    <lineage>
        <taxon>Bacteria</taxon>
        <taxon>Pseudomonadati</taxon>
        <taxon>Bacteroidota</taxon>
        <taxon>Flavobacteriia</taxon>
        <taxon>Flavobacteriales</taxon>
        <taxon>Flavobacteriaceae</taxon>
        <taxon>Myroides</taxon>
    </lineage>
</organism>
<sequence length="292" mass="33332">MKRTLLLTPLLLLMVSWNSYSASSTIPPTQIKKLTVVSQIVEKNYVPTEETTLVDDVNVATGKNTTTEISITKYDFTYNTVGQMTAVKSYLVENGQPTSTFITTLDIDANNQLNKVLFGENKMSLDLTYDNNRLKSTEFKDLYYDESRVTTITYNKLDLPGEIETVSQPQYSDPEVTKFIFDPNNNVKIVALDSNKTNYTYDSKKYPFAFLPYSFNVSNYLSASELNYTNYVQQNNVVKIADSNFITTIDYTYSNQNLPLTAKVKTVDKSNPTDIVSQYDYEFIYKDLEITE</sequence>
<protein>
    <recommendedName>
        <fullName evidence="4">YD repeat-containing protein</fullName>
    </recommendedName>
</protein>
<evidence type="ECO:0000256" key="1">
    <source>
        <dbReference type="SAM" id="SignalP"/>
    </source>
</evidence>
<keyword evidence="1" id="KW-0732">Signal</keyword>
<dbReference type="RefSeq" id="WP_074744047.1">
    <property type="nucleotide sequence ID" value="NZ_FNYS01000001.1"/>
</dbReference>
<dbReference type="Proteomes" id="UP000183077">
    <property type="component" value="Unassembled WGS sequence"/>
</dbReference>
<feature type="chain" id="PRO_5010162009" description="YD repeat-containing protein" evidence="1">
    <location>
        <begin position="22"/>
        <end position="292"/>
    </location>
</feature>
<gene>
    <name evidence="2" type="ORF">SAMN04488018_10186</name>
</gene>
<evidence type="ECO:0000313" key="3">
    <source>
        <dbReference type="Proteomes" id="UP000183077"/>
    </source>
</evidence>
<evidence type="ECO:0000313" key="2">
    <source>
        <dbReference type="EMBL" id="SEI48322.1"/>
    </source>
</evidence>